<proteinExistence type="predicted"/>
<sequence length="105" mass="11577">METTDLHLVKIVTTAGHDPSDITDAVWNAGYRKTDFTTEQIIEMAVAQTGDTVLNGLPVDTLPKTLDDLSQYHLNGIIFEAKWEGTPDVVAKEVLVNGYSKETEK</sequence>
<dbReference type="AlphaFoldDB" id="A0A1B8HQN6"/>
<accession>A0A1B8HQN6</accession>
<reference evidence="1 2" key="1">
    <citation type="submission" date="2016-06" db="EMBL/GenBank/DDBJ databases">
        <authorList>
            <person name="Kjaerup R.B."/>
            <person name="Dalgaard T.S."/>
            <person name="Juul-Madsen H.R."/>
        </authorList>
    </citation>
    <scope>NUCLEOTIDE SEQUENCE [LARGE SCALE GENOMIC DNA]</scope>
    <source>
        <strain evidence="1 2">GCSL-Mp3</strain>
    </source>
</reference>
<comment type="caution">
    <text evidence="1">The sequence shown here is derived from an EMBL/GenBank/DDBJ whole genome shotgun (WGS) entry which is preliminary data.</text>
</comment>
<evidence type="ECO:0000313" key="1">
    <source>
        <dbReference type="EMBL" id="OBU11524.1"/>
    </source>
</evidence>
<name>A0A1B8HQN6_9GAMM</name>
<dbReference type="Proteomes" id="UP000092247">
    <property type="component" value="Unassembled WGS sequence"/>
</dbReference>
<dbReference type="RefSeq" id="WP_067420868.1">
    <property type="nucleotide sequence ID" value="NZ_LZEX01000001.1"/>
</dbReference>
<evidence type="ECO:0000313" key="2">
    <source>
        <dbReference type="Proteomes" id="UP000092247"/>
    </source>
</evidence>
<gene>
    <name evidence="1" type="ORF">AYY17_02035</name>
</gene>
<protein>
    <submittedName>
        <fullName evidence="1">Uncharacterized protein</fullName>
    </submittedName>
</protein>
<organism evidence="1 2">
    <name type="scientific">Morganella psychrotolerans</name>
    <dbReference type="NCBI Taxonomy" id="368603"/>
    <lineage>
        <taxon>Bacteria</taxon>
        <taxon>Pseudomonadati</taxon>
        <taxon>Pseudomonadota</taxon>
        <taxon>Gammaproteobacteria</taxon>
        <taxon>Enterobacterales</taxon>
        <taxon>Morganellaceae</taxon>
        <taxon>Morganella</taxon>
    </lineage>
</organism>
<dbReference type="EMBL" id="LZEX01000001">
    <property type="protein sequence ID" value="OBU11524.1"/>
    <property type="molecule type" value="Genomic_DNA"/>
</dbReference>